<dbReference type="PROSITE" id="PS00455">
    <property type="entry name" value="AMP_BINDING"/>
    <property type="match status" value="1"/>
</dbReference>
<dbReference type="Pfam" id="PF00501">
    <property type="entry name" value="AMP-binding"/>
    <property type="match status" value="1"/>
</dbReference>
<dbReference type="InterPro" id="IPR020845">
    <property type="entry name" value="AMP-binding_CS"/>
</dbReference>
<keyword evidence="3" id="KW-0812">Transmembrane</keyword>
<evidence type="ECO:0000313" key="7">
    <source>
        <dbReference type="Proteomes" id="UP000182993"/>
    </source>
</evidence>
<feature type="transmembrane region" description="Helical" evidence="3">
    <location>
        <begin position="91"/>
        <end position="110"/>
    </location>
</feature>
<reference evidence="7" key="1">
    <citation type="submission" date="2016-06" db="EMBL/GenBank/DDBJ databases">
        <title>Whole genome sequencing of Thermus brockianus strain GE-1.</title>
        <authorList>
            <person name="Schaefers C."/>
            <person name="Blank S."/>
            <person name="Wiebusch S."/>
            <person name="Elleuche S."/>
            <person name="Antranikian G."/>
        </authorList>
    </citation>
    <scope>NUCLEOTIDE SEQUENCE [LARGE SCALE GENOMIC DNA]</scope>
    <source>
        <strain evidence="7">GE-1</strain>
    </source>
</reference>
<dbReference type="EMBL" id="CP016312">
    <property type="protein sequence ID" value="APD10283.1"/>
    <property type="molecule type" value="Genomic_DNA"/>
</dbReference>
<dbReference type="InterPro" id="IPR025110">
    <property type="entry name" value="AMP-bd_C"/>
</dbReference>
<keyword evidence="2 6" id="KW-0436">Ligase</keyword>
<dbReference type="FunFam" id="3.40.50.12780:FF:000003">
    <property type="entry name" value="Long-chain-fatty-acid--CoA ligase FadD"/>
    <property type="match status" value="1"/>
</dbReference>
<evidence type="ECO:0000313" key="6">
    <source>
        <dbReference type="EMBL" id="APD10283.1"/>
    </source>
</evidence>
<dbReference type="AlphaFoldDB" id="A0A1J0LXE2"/>
<dbReference type="SUPFAM" id="SSF56801">
    <property type="entry name" value="Acetyl-CoA synthetase-like"/>
    <property type="match status" value="1"/>
</dbReference>
<dbReference type="InterPro" id="IPR045851">
    <property type="entry name" value="AMP-bd_C_sf"/>
</dbReference>
<feature type="domain" description="AMP-dependent synthetase/ligase" evidence="4">
    <location>
        <begin position="32"/>
        <end position="425"/>
    </location>
</feature>
<feature type="domain" description="AMP-binding enzyme C-terminal" evidence="5">
    <location>
        <begin position="475"/>
        <end position="552"/>
    </location>
</feature>
<protein>
    <submittedName>
        <fullName evidence="6">Long-chain fatty acid--CoA ligase</fullName>
    </submittedName>
</protein>
<dbReference type="NCBIfam" id="NF004837">
    <property type="entry name" value="PRK06187.1"/>
    <property type="match status" value="1"/>
</dbReference>
<organism evidence="6 7">
    <name type="scientific">Thermus brockianus</name>
    <dbReference type="NCBI Taxonomy" id="56956"/>
    <lineage>
        <taxon>Bacteria</taxon>
        <taxon>Thermotogati</taxon>
        <taxon>Deinococcota</taxon>
        <taxon>Deinococci</taxon>
        <taxon>Thermales</taxon>
        <taxon>Thermaceae</taxon>
        <taxon>Thermus</taxon>
    </lineage>
</organism>
<dbReference type="Gene3D" id="3.30.300.30">
    <property type="match status" value="1"/>
</dbReference>
<name>A0A1J0LXE2_THEBO</name>
<proteinExistence type="inferred from homology"/>
<dbReference type="RefSeq" id="WP_071677862.1">
    <property type="nucleotide sequence ID" value="NZ_CP016312.1"/>
</dbReference>
<dbReference type="PANTHER" id="PTHR43767">
    <property type="entry name" value="LONG-CHAIN-FATTY-ACID--COA LIGASE"/>
    <property type="match status" value="1"/>
</dbReference>
<dbReference type="PANTHER" id="PTHR43767:SF9">
    <property type="entry name" value="LONG-CHAIN-FATTY-ACID--COA LIGASE"/>
    <property type="match status" value="1"/>
</dbReference>
<dbReference type="InterPro" id="IPR000873">
    <property type="entry name" value="AMP-dep_synth/lig_dom"/>
</dbReference>
<dbReference type="InterPro" id="IPR050237">
    <property type="entry name" value="ATP-dep_AMP-bd_enzyme"/>
</dbReference>
<dbReference type="STRING" id="56956.A0O31_02249"/>
<evidence type="ECO:0000256" key="2">
    <source>
        <dbReference type="ARBA" id="ARBA00022598"/>
    </source>
</evidence>
<dbReference type="Pfam" id="PF13193">
    <property type="entry name" value="AMP-binding_C"/>
    <property type="match status" value="1"/>
</dbReference>
<keyword evidence="3" id="KW-0472">Membrane</keyword>
<evidence type="ECO:0000256" key="1">
    <source>
        <dbReference type="ARBA" id="ARBA00006432"/>
    </source>
</evidence>
<dbReference type="KEGG" id="tbc:A0O31_02249"/>
<dbReference type="OrthoDB" id="9757771at2"/>
<dbReference type="Proteomes" id="UP000182993">
    <property type="component" value="Chromosome"/>
</dbReference>
<keyword evidence="3" id="KW-1133">Transmembrane helix</keyword>
<evidence type="ECO:0000259" key="4">
    <source>
        <dbReference type="Pfam" id="PF00501"/>
    </source>
</evidence>
<dbReference type="InterPro" id="IPR042099">
    <property type="entry name" value="ANL_N_sf"/>
</dbReference>
<evidence type="ECO:0000256" key="3">
    <source>
        <dbReference type="SAM" id="Phobius"/>
    </source>
</evidence>
<evidence type="ECO:0000259" key="5">
    <source>
        <dbReference type="Pfam" id="PF13193"/>
    </source>
</evidence>
<dbReference type="GO" id="GO:0016877">
    <property type="term" value="F:ligase activity, forming carbon-sulfur bonds"/>
    <property type="evidence" value="ECO:0007669"/>
    <property type="project" value="UniProtKB-ARBA"/>
</dbReference>
<accession>A0A1J0LXE2</accession>
<dbReference type="Gene3D" id="3.40.50.12780">
    <property type="entry name" value="N-terminal domain of ligase-like"/>
    <property type="match status" value="1"/>
</dbReference>
<sequence>MTRAQEKPWLKFYDPGVPWQLEYPEVPLYALLEESARKWHSKEALFFYGTRVTYGELLALAQRLAANLQHLGLQKGDRVALMLPNTPQYVMAYYGVLMAGGVVVNMSPLYTSREMRAILEDTEARFLIMIDFAFPRYLEIEAETPVEVVFTAGIQDYLPPPLNVLYLAKAKQEGIWQELPEHPKRKDFSALLQEGKPAPVEVAPDDLALLQYTGGTTGSPKGAMLTHRNLVANVYQVWSWMEAGRLRQDKLRLEEGNEVGLCAVPFFHVYGMTVALNLGIKGGGKLILVPRPEPRELVDYVEDHRVTLFPGVPTMYVGFLQVPNLAKRDVSSLKFCLSGAAPLPVEVAKHFEEVTGAKLVEGYGLTEASPVTHANPLFGKRKVGSIGLPLPGVEAKVVDAEGRELPPGEVGELVVRGPNVMKGYWRRPEETAQVLRDGWLYTGDMARMDEEGYFYIVDRKKDLIIAGGYNIYPREVEEVLYMHPGVLEAAVVGVPDPYRGETVKAFVVLKPEARGQVGEEDLEAFCRKHLAAYKVPRIWEFREELPKSLVGKVLRRVLRDEAGSGGGS</sequence>
<comment type="similarity">
    <text evidence="1">Belongs to the ATP-dependent AMP-binding enzyme family.</text>
</comment>
<gene>
    <name evidence="6" type="ORF">A0O31_02249</name>
</gene>
<dbReference type="CDD" id="cd05936">
    <property type="entry name" value="FC-FACS_FadD_like"/>
    <property type="match status" value="1"/>
</dbReference>
<dbReference type="FunFam" id="3.30.300.30:FF:000008">
    <property type="entry name" value="2,3-dihydroxybenzoate-AMP ligase"/>
    <property type="match status" value="1"/>
</dbReference>